<gene>
    <name evidence="3" type="ORF">MQP27_19985</name>
</gene>
<keyword evidence="4" id="KW-1185">Reference proteome</keyword>
<protein>
    <submittedName>
        <fullName evidence="3">Fumarylacetoacetate hydrolase family protein</fullName>
    </submittedName>
</protein>
<evidence type="ECO:0000313" key="3">
    <source>
        <dbReference type="EMBL" id="MCI3273387.1"/>
    </source>
</evidence>
<dbReference type="EMBL" id="JALDAY010000006">
    <property type="protein sequence ID" value="MCI3273387.1"/>
    <property type="molecule type" value="Genomic_DNA"/>
</dbReference>
<evidence type="ECO:0000259" key="2">
    <source>
        <dbReference type="Pfam" id="PF01557"/>
    </source>
</evidence>
<dbReference type="InterPro" id="IPR011234">
    <property type="entry name" value="Fumarylacetoacetase-like_C"/>
</dbReference>
<proteinExistence type="predicted"/>
<dbReference type="Pfam" id="PF01557">
    <property type="entry name" value="FAA_hydrolase"/>
    <property type="match status" value="1"/>
</dbReference>
<dbReference type="InterPro" id="IPR050772">
    <property type="entry name" value="Hydratase-Decarb/MhpD_sf"/>
</dbReference>
<reference evidence="3" key="1">
    <citation type="submission" date="2022-03" db="EMBL/GenBank/DDBJ databases">
        <title>Streptomyces 7R015 and 7R016 isolated from Barleria lupulina in Thailand.</title>
        <authorList>
            <person name="Kanchanasin P."/>
            <person name="Phongsopitanun W."/>
            <person name="Tanasupawat S."/>
        </authorList>
    </citation>
    <scope>NUCLEOTIDE SEQUENCE</scope>
    <source>
        <strain evidence="3">7R015</strain>
    </source>
</reference>
<evidence type="ECO:0000256" key="1">
    <source>
        <dbReference type="ARBA" id="ARBA00023239"/>
    </source>
</evidence>
<dbReference type="PANTHER" id="PTHR30143:SF0">
    <property type="entry name" value="2-KETO-4-PENTENOATE HYDRATASE"/>
    <property type="match status" value="1"/>
</dbReference>
<dbReference type="SUPFAM" id="SSF56529">
    <property type="entry name" value="FAH"/>
    <property type="match status" value="1"/>
</dbReference>
<sequence length="244" mass="26207">MSDQEPLDLRDAYRIQRKVNESRLRDGEKPAGFKLGYTSKPMREQMGVATPNYGPLTDRMLVPNDSTTDPALLQPRVEPEVGLVLGRPLAGRITRHDALNAVKHAVACLEVVDSLWADYRFTAEDNTADGSSAAQVVIGPRLPTLRHGLVNAGVVLHRNGVMVATSAAAAASGNPIDSLVWLVHQLHQEDAGLEAGMLVITGGLTSAVELAPGDVVEAEFQSGDRVGVRRLPHTRNATRGEGRD</sequence>
<dbReference type="InterPro" id="IPR036663">
    <property type="entry name" value="Fumarylacetoacetase_C_sf"/>
</dbReference>
<dbReference type="GO" id="GO:0016787">
    <property type="term" value="F:hydrolase activity"/>
    <property type="evidence" value="ECO:0007669"/>
    <property type="project" value="UniProtKB-KW"/>
</dbReference>
<evidence type="ECO:0000313" key="4">
    <source>
        <dbReference type="Proteomes" id="UP001165269"/>
    </source>
</evidence>
<dbReference type="Proteomes" id="UP001165269">
    <property type="component" value="Unassembled WGS sequence"/>
</dbReference>
<feature type="domain" description="Fumarylacetoacetase-like C-terminal" evidence="2">
    <location>
        <begin position="63"/>
        <end position="221"/>
    </location>
</feature>
<dbReference type="RefSeq" id="WP_242766637.1">
    <property type="nucleotide sequence ID" value="NZ_JALDAY010000006.1"/>
</dbReference>
<dbReference type="Gene3D" id="3.90.850.10">
    <property type="entry name" value="Fumarylacetoacetase-like, C-terminal domain"/>
    <property type="match status" value="1"/>
</dbReference>
<comment type="caution">
    <text evidence="3">The sequence shown here is derived from an EMBL/GenBank/DDBJ whole genome shotgun (WGS) entry which is preliminary data.</text>
</comment>
<name>A0ABS9Y830_9ACTN</name>
<organism evidence="3 4">
    <name type="scientific">Streptomyces cylindrosporus</name>
    <dbReference type="NCBI Taxonomy" id="2927583"/>
    <lineage>
        <taxon>Bacteria</taxon>
        <taxon>Bacillati</taxon>
        <taxon>Actinomycetota</taxon>
        <taxon>Actinomycetes</taxon>
        <taxon>Kitasatosporales</taxon>
        <taxon>Streptomycetaceae</taxon>
        <taxon>Streptomyces</taxon>
    </lineage>
</organism>
<dbReference type="PANTHER" id="PTHR30143">
    <property type="entry name" value="ACID HYDRATASE"/>
    <property type="match status" value="1"/>
</dbReference>
<keyword evidence="3" id="KW-0378">Hydrolase</keyword>
<keyword evidence="1" id="KW-0456">Lyase</keyword>
<accession>A0ABS9Y830</accession>